<dbReference type="GO" id="GO:0016757">
    <property type="term" value="F:glycosyltransferase activity"/>
    <property type="evidence" value="ECO:0007669"/>
    <property type="project" value="UniProtKB-KW"/>
</dbReference>
<protein>
    <submittedName>
        <fullName evidence="4">dTDP-rhamnosyl transferase RfbF</fullName>
    </submittedName>
</protein>
<sequence>MDETSVGDPAGFDRSAVAAGVVLFGPDRARLTALLAAVETDVGKVFAVVNGRIDAELRAELRQRPRLGLIECPVNFGVATALNLLALAATLDGFPRLILFDQDSRPAEGLVARLGARFEELARAGRNPAVVGPLMVAPSRGAAYKSPRLFRRPPAGAGTEAGAAVAVDVLATSGSLIALEAFCRVGKFRDDYFIDAVDVEWCFRAWARGYSCWIDRDVTMIHTVGEGEIRIGPVATPRQKAFRMGAYVRNTIYGFRLGHVPARFKLRQAAYLPMQALLFWVDSGLRPSVAIGLGRAAWAGLRGRLGPPAGAPDV</sequence>
<keyword evidence="3 4" id="KW-0808">Transferase</keyword>
<dbReference type="EMBL" id="BMGG01000003">
    <property type="protein sequence ID" value="GGC63310.1"/>
    <property type="molecule type" value="Genomic_DNA"/>
</dbReference>
<dbReference type="InterPro" id="IPR029044">
    <property type="entry name" value="Nucleotide-diphossugar_trans"/>
</dbReference>
<dbReference type="PANTHER" id="PTHR43179:SF12">
    <property type="entry name" value="GALACTOFURANOSYLTRANSFERASE GLFT2"/>
    <property type="match status" value="1"/>
</dbReference>
<dbReference type="Proteomes" id="UP000637002">
    <property type="component" value="Unassembled WGS sequence"/>
</dbReference>
<dbReference type="Gene3D" id="3.90.550.10">
    <property type="entry name" value="Spore Coat Polysaccharide Biosynthesis Protein SpsA, Chain A"/>
    <property type="match status" value="1"/>
</dbReference>
<accession>A0A916U7B6</accession>
<evidence type="ECO:0000313" key="4">
    <source>
        <dbReference type="EMBL" id="GGC63310.1"/>
    </source>
</evidence>
<name>A0A916U7B6_9HYPH</name>
<organism evidence="4 5">
    <name type="scientific">Chelatococcus reniformis</name>
    <dbReference type="NCBI Taxonomy" id="1494448"/>
    <lineage>
        <taxon>Bacteria</taxon>
        <taxon>Pseudomonadati</taxon>
        <taxon>Pseudomonadota</taxon>
        <taxon>Alphaproteobacteria</taxon>
        <taxon>Hyphomicrobiales</taxon>
        <taxon>Chelatococcaceae</taxon>
        <taxon>Chelatococcus</taxon>
    </lineage>
</organism>
<evidence type="ECO:0000256" key="3">
    <source>
        <dbReference type="ARBA" id="ARBA00022679"/>
    </source>
</evidence>
<dbReference type="PANTHER" id="PTHR43179">
    <property type="entry name" value="RHAMNOSYLTRANSFERASE WBBL"/>
    <property type="match status" value="1"/>
</dbReference>
<reference evidence="4" key="1">
    <citation type="journal article" date="2014" name="Int. J. Syst. Evol. Microbiol.">
        <title>Complete genome sequence of Corynebacterium casei LMG S-19264T (=DSM 44701T), isolated from a smear-ripened cheese.</title>
        <authorList>
            <consortium name="US DOE Joint Genome Institute (JGI-PGF)"/>
            <person name="Walter F."/>
            <person name="Albersmeier A."/>
            <person name="Kalinowski J."/>
            <person name="Ruckert C."/>
        </authorList>
    </citation>
    <scope>NUCLEOTIDE SEQUENCE</scope>
    <source>
        <strain evidence="4">CGMCC 1.12919</strain>
    </source>
</reference>
<evidence type="ECO:0000256" key="1">
    <source>
        <dbReference type="ARBA" id="ARBA00006739"/>
    </source>
</evidence>
<proteinExistence type="inferred from homology"/>
<comment type="caution">
    <text evidence="4">The sequence shown here is derived from an EMBL/GenBank/DDBJ whole genome shotgun (WGS) entry which is preliminary data.</text>
</comment>
<dbReference type="AlphaFoldDB" id="A0A916U7B6"/>
<evidence type="ECO:0000313" key="5">
    <source>
        <dbReference type="Proteomes" id="UP000637002"/>
    </source>
</evidence>
<gene>
    <name evidence="4" type="primary">rfbF</name>
    <name evidence="4" type="ORF">GCM10010994_22420</name>
</gene>
<keyword evidence="5" id="KW-1185">Reference proteome</keyword>
<evidence type="ECO:0000256" key="2">
    <source>
        <dbReference type="ARBA" id="ARBA00022676"/>
    </source>
</evidence>
<reference evidence="4" key="2">
    <citation type="submission" date="2020-09" db="EMBL/GenBank/DDBJ databases">
        <authorList>
            <person name="Sun Q."/>
            <person name="Zhou Y."/>
        </authorList>
    </citation>
    <scope>NUCLEOTIDE SEQUENCE</scope>
    <source>
        <strain evidence="4">CGMCC 1.12919</strain>
    </source>
</reference>
<keyword evidence="2" id="KW-0328">Glycosyltransferase</keyword>
<dbReference type="SUPFAM" id="SSF53448">
    <property type="entry name" value="Nucleotide-diphospho-sugar transferases"/>
    <property type="match status" value="1"/>
</dbReference>
<comment type="similarity">
    <text evidence="1">Belongs to the glycosyltransferase 2 family.</text>
</comment>